<gene>
    <name evidence="2 4" type="ORF">BDZ99DRAFT_523003</name>
</gene>
<name>A0A6A6YH98_9PEZI</name>
<feature type="region of interest" description="Disordered" evidence="1">
    <location>
        <begin position="1"/>
        <end position="27"/>
    </location>
</feature>
<evidence type="ECO:0008006" key="5">
    <source>
        <dbReference type="Google" id="ProtNLM"/>
    </source>
</evidence>
<protein>
    <recommendedName>
        <fullName evidence="5">ARM repeat-containing protein</fullName>
    </recommendedName>
</protein>
<evidence type="ECO:0000313" key="3">
    <source>
        <dbReference type="Proteomes" id="UP000504636"/>
    </source>
</evidence>
<accession>A0A6A6YH98</accession>
<reference evidence="2 4" key="1">
    <citation type="journal article" date="2020" name="Stud. Mycol.">
        <title>101 Dothideomycetes genomes: a test case for predicting lifestyles and emergence of pathogens.</title>
        <authorList>
            <person name="Haridas S."/>
            <person name="Albert R."/>
            <person name="Binder M."/>
            <person name="Bloem J."/>
            <person name="Labutti K."/>
            <person name="Salamov A."/>
            <person name="Andreopoulos B."/>
            <person name="Baker S."/>
            <person name="Barry K."/>
            <person name="Bills G."/>
            <person name="Bluhm B."/>
            <person name="Cannon C."/>
            <person name="Castanera R."/>
            <person name="Culley D."/>
            <person name="Daum C."/>
            <person name="Ezra D."/>
            <person name="Gonzalez J."/>
            <person name="Henrissat B."/>
            <person name="Kuo A."/>
            <person name="Liang C."/>
            <person name="Lipzen A."/>
            <person name="Lutzoni F."/>
            <person name="Magnuson J."/>
            <person name="Mondo S."/>
            <person name="Nolan M."/>
            <person name="Ohm R."/>
            <person name="Pangilinan J."/>
            <person name="Park H.-J."/>
            <person name="Ramirez L."/>
            <person name="Alfaro M."/>
            <person name="Sun H."/>
            <person name="Tritt A."/>
            <person name="Yoshinaga Y."/>
            <person name="Zwiers L.-H."/>
            <person name="Turgeon B."/>
            <person name="Goodwin S."/>
            <person name="Spatafora J."/>
            <person name="Crous P."/>
            <person name="Grigoriev I."/>
        </authorList>
    </citation>
    <scope>NUCLEOTIDE SEQUENCE</scope>
    <source>
        <strain evidence="2 4">CBS 304.34</strain>
    </source>
</reference>
<organism evidence="2">
    <name type="scientific">Mytilinidion resinicola</name>
    <dbReference type="NCBI Taxonomy" id="574789"/>
    <lineage>
        <taxon>Eukaryota</taxon>
        <taxon>Fungi</taxon>
        <taxon>Dikarya</taxon>
        <taxon>Ascomycota</taxon>
        <taxon>Pezizomycotina</taxon>
        <taxon>Dothideomycetes</taxon>
        <taxon>Pleosporomycetidae</taxon>
        <taxon>Mytilinidiales</taxon>
        <taxon>Mytilinidiaceae</taxon>
        <taxon>Mytilinidion</taxon>
    </lineage>
</organism>
<evidence type="ECO:0000256" key="1">
    <source>
        <dbReference type="SAM" id="MobiDB-lite"/>
    </source>
</evidence>
<evidence type="ECO:0000313" key="2">
    <source>
        <dbReference type="EMBL" id="KAF2807385.1"/>
    </source>
</evidence>
<dbReference type="RefSeq" id="XP_033574349.1">
    <property type="nucleotide sequence ID" value="XM_033725764.1"/>
</dbReference>
<sequence length="673" mass="76551">MDPPNTSSDDIPMSENSPTLANAASSAPQATNRCLSSSFEPLYSTSAPAIANLESRLKDTFKMVSKLWIQAIPSEETIAFFANLLAREVYVHSEVGDSEARNMETSAKAVCRSLFTNAGNEGFPTLPADVSLTDAYVHLIIEFFEAVDENCAPHVVETIYDVIKTWESDPDGPRTVRFAVIVALCHLYNSSADGSWLDEVGEACTALCRLFALNLDSPYLDFIEYICNKTVEKMGQDEEDGRGCLFDFLEHLRDCSDYRTKVCARLFRCVYRIVDAKFRERFHREIFFTMELDEGDFLPSIYPAIVMLYELYLFSDEQDRHIWWGGLKRTGVCFYDILASVAPWKPEFDDFLDIFEYIASAIGHDEDGRALLRQFAENVHGMLDTKLYSEQQTNRINGVVNKMQDASAEGMQVVEVTGAMENNNTSIRYLPWSDYRLAKIDEDLDSFEYRIDAYLKVMQEIWADDVANDTLPDSSVTLFAQIMACDVYRHDISGHKDEEGESPVRSAAEIIMTGSAPIESKEGTGIGWARTSARLYRRLFEVVDERFKSEMYEEIACNFKESDTEQPWFREIVILYILEDASTKVLNYMSRDQRRPLAHKYYKEGGLDWFEYIVPTIGKKMAREAKGCDMLNAFAEGFNKLSKKMSCLGEEKNRILALEKVMLFAAAQVKTES</sequence>
<keyword evidence="3" id="KW-1185">Reference proteome</keyword>
<dbReference type="EMBL" id="MU003705">
    <property type="protein sequence ID" value="KAF2807385.1"/>
    <property type="molecule type" value="Genomic_DNA"/>
</dbReference>
<proteinExistence type="predicted"/>
<reference evidence="4" key="3">
    <citation type="submission" date="2025-04" db="UniProtKB">
        <authorList>
            <consortium name="RefSeq"/>
        </authorList>
    </citation>
    <scope>IDENTIFICATION</scope>
    <source>
        <strain evidence="4">CBS 304.34</strain>
    </source>
</reference>
<dbReference type="AlphaFoldDB" id="A0A6A6YH98"/>
<evidence type="ECO:0000313" key="4">
    <source>
        <dbReference type="RefSeq" id="XP_033574349.1"/>
    </source>
</evidence>
<dbReference type="Proteomes" id="UP000504636">
    <property type="component" value="Unplaced"/>
</dbReference>
<dbReference type="OrthoDB" id="10622100at2759"/>
<dbReference type="GeneID" id="54466657"/>
<reference evidence="4" key="2">
    <citation type="submission" date="2020-04" db="EMBL/GenBank/DDBJ databases">
        <authorList>
            <consortium name="NCBI Genome Project"/>
        </authorList>
    </citation>
    <scope>NUCLEOTIDE SEQUENCE</scope>
    <source>
        <strain evidence="4">CBS 304.34</strain>
    </source>
</reference>